<sequence length="307" mass="35143">MSSRLTSPFSTKISNSKLTLEEIQMYQDGPDRKMFTRLIMDMMRDPAESLLIIATWLWLEERGFSNIIGKTVGVSDILVSMLADEAVIFLKSLNVHTPRIDLKGGIHFTTHLTDQKLSLQTFESSKRFTAIAGIRNTLQTVCSRIFTDILLCLFFGTPDIVLDRPLLVPGFPHPLFGSLTISTEPKEYKPSTKIWEFASVINQGWTPSDIRSLELYVPADERTLFLTFSRGFPVSEDEVLDVFDKEYGDCVERIEMGNVSTVYEQPLYARLILKSFNDGEIILKGRRVSKFRVNGKHIWARRYEIRD</sequence>
<dbReference type="PANTHER" id="PTHR33527">
    <property type="entry name" value="OS07G0274300 PROTEIN"/>
    <property type="match status" value="1"/>
</dbReference>
<keyword evidence="2" id="KW-1185">Reference proteome</keyword>
<evidence type="ECO:0000313" key="2">
    <source>
        <dbReference type="Proteomes" id="UP001187192"/>
    </source>
</evidence>
<gene>
    <name evidence="1" type="ORF">TIFTF001_014338</name>
</gene>
<reference evidence="1" key="1">
    <citation type="submission" date="2023-07" db="EMBL/GenBank/DDBJ databases">
        <title>draft genome sequence of fig (Ficus carica).</title>
        <authorList>
            <person name="Takahashi T."/>
            <person name="Nishimura K."/>
        </authorList>
    </citation>
    <scope>NUCLEOTIDE SEQUENCE</scope>
</reference>
<proteinExistence type="predicted"/>
<name>A0AA88A3K8_FICCA</name>
<organism evidence="1 2">
    <name type="scientific">Ficus carica</name>
    <name type="common">Common fig</name>
    <dbReference type="NCBI Taxonomy" id="3494"/>
    <lineage>
        <taxon>Eukaryota</taxon>
        <taxon>Viridiplantae</taxon>
        <taxon>Streptophyta</taxon>
        <taxon>Embryophyta</taxon>
        <taxon>Tracheophyta</taxon>
        <taxon>Spermatophyta</taxon>
        <taxon>Magnoliopsida</taxon>
        <taxon>eudicotyledons</taxon>
        <taxon>Gunneridae</taxon>
        <taxon>Pentapetalae</taxon>
        <taxon>rosids</taxon>
        <taxon>fabids</taxon>
        <taxon>Rosales</taxon>
        <taxon>Moraceae</taxon>
        <taxon>Ficeae</taxon>
        <taxon>Ficus</taxon>
    </lineage>
</organism>
<evidence type="ECO:0000313" key="1">
    <source>
        <dbReference type="EMBL" id="GMN45154.1"/>
    </source>
</evidence>
<dbReference type="Gramene" id="FCD_00007701-RA">
    <property type="protein sequence ID" value="FCD_00007701-RA:cds"/>
    <property type="gene ID" value="FCD_00007701"/>
</dbReference>
<dbReference type="AlphaFoldDB" id="A0AA88A3K8"/>
<accession>A0AA88A3K8</accession>
<dbReference type="EMBL" id="BTGU01000020">
    <property type="protein sequence ID" value="GMN45154.1"/>
    <property type="molecule type" value="Genomic_DNA"/>
</dbReference>
<dbReference type="Proteomes" id="UP001187192">
    <property type="component" value="Unassembled WGS sequence"/>
</dbReference>
<comment type="caution">
    <text evidence="1">The sequence shown here is derived from an EMBL/GenBank/DDBJ whole genome shotgun (WGS) entry which is preliminary data.</text>
</comment>
<protein>
    <submittedName>
        <fullName evidence="1">Uncharacterized protein</fullName>
    </submittedName>
</protein>
<dbReference type="PANTHER" id="PTHR33527:SF18">
    <property type="entry name" value="F13O11.17 PROTEIN"/>
    <property type="match status" value="1"/>
</dbReference>